<evidence type="ECO:0000256" key="1">
    <source>
        <dbReference type="SAM" id="MobiDB-lite"/>
    </source>
</evidence>
<gene>
    <name evidence="2" type="ORF">GOHSU_47_00110</name>
</gene>
<protein>
    <submittedName>
        <fullName evidence="2">Uncharacterized protein</fullName>
    </submittedName>
</protein>
<dbReference type="Proteomes" id="UP000053405">
    <property type="component" value="Unassembled WGS sequence"/>
</dbReference>
<dbReference type="AlphaFoldDB" id="L7LC68"/>
<dbReference type="STRING" id="1121927.GOHSU_47_00110"/>
<feature type="region of interest" description="Disordered" evidence="1">
    <location>
        <begin position="32"/>
        <end position="61"/>
    </location>
</feature>
<dbReference type="EMBL" id="BANT01000047">
    <property type="protein sequence ID" value="GAC58725.1"/>
    <property type="molecule type" value="Genomic_DNA"/>
</dbReference>
<sequence length="87" mass="8938">MASSGAPQAAGTGALELACVDDEAEAAVALEAAKEPSDGSGVEEHAATSATVRARGPSREAVRADRTVRSVFCMGRMVAWSPWCETD</sequence>
<organism evidence="2 3">
    <name type="scientific">Gordonia hirsuta DSM 44140 = NBRC 16056</name>
    <dbReference type="NCBI Taxonomy" id="1121927"/>
    <lineage>
        <taxon>Bacteria</taxon>
        <taxon>Bacillati</taxon>
        <taxon>Actinomycetota</taxon>
        <taxon>Actinomycetes</taxon>
        <taxon>Mycobacteriales</taxon>
        <taxon>Gordoniaceae</taxon>
        <taxon>Gordonia</taxon>
    </lineage>
</organism>
<name>L7LC68_9ACTN</name>
<evidence type="ECO:0000313" key="2">
    <source>
        <dbReference type="EMBL" id="GAC58725.1"/>
    </source>
</evidence>
<reference evidence="2 3" key="1">
    <citation type="submission" date="2012-12" db="EMBL/GenBank/DDBJ databases">
        <title>Whole genome shotgun sequence of Gordonia hirsuta NBRC 16056.</title>
        <authorList>
            <person name="Isaki-Nakamura S."/>
            <person name="Hosoyama A."/>
            <person name="Tsuchikane K."/>
            <person name="Katsumata H."/>
            <person name="Baba S."/>
            <person name="Yamazaki S."/>
            <person name="Fujita N."/>
        </authorList>
    </citation>
    <scope>NUCLEOTIDE SEQUENCE [LARGE SCALE GENOMIC DNA]</scope>
    <source>
        <strain evidence="2 3">NBRC 16056</strain>
    </source>
</reference>
<keyword evidence="3" id="KW-1185">Reference proteome</keyword>
<feature type="compositionally biased region" description="Basic and acidic residues" evidence="1">
    <location>
        <begin position="32"/>
        <end position="46"/>
    </location>
</feature>
<comment type="caution">
    <text evidence="2">The sequence shown here is derived from an EMBL/GenBank/DDBJ whole genome shotgun (WGS) entry which is preliminary data.</text>
</comment>
<evidence type="ECO:0000313" key="3">
    <source>
        <dbReference type="Proteomes" id="UP000053405"/>
    </source>
</evidence>
<accession>L7LC68</accession>
<proteinExistence type="predicted"/>